<reference evidence="9 10" key="1">
    <citation type="submission" date="2019-06" db="EMBL/GenBank/DDBJ databases">
        <authorList>
            <person name="Broberg M."/>
        </authorList>
    </citation>
    <scope>NUCLEOTIDE SEQUENCE [LARGE SCALE GENOMIC DNA]</scope>
</reference>
<dbReference type="SUPFAM" id="SSF52540">
    <property type="entry name" value="P-loop containing nucleoside triphosphate hydrolases"/>
    <property type="match status" value="2"/>
</dbReference>
<dbReference type="Pfam" id="PF00005">
    <property type="entry name" value="ABC_tran"/>
    <property type="match status" value="2"/>
</dbReference>
<dbReference type="InterPro" id="IPR010929">
    <property type="entry name" value="PDR_CDR_ABC"/>
</dbReference>
<keyword evidence="3" id="KW-0813">Transport</keyword>
<feature type="transmembrane region" description="Helical" evidence="7">
    <location>
        <begin position="1177"/>
        <end position="1204"/>
    </location>
</feature>
<dbReference type="EMBL" id="CABFNS010000774">
    <property type="protein sequence ID" value="VUC27750.1"/>
    <property type="molecule type" value="Genomic_DNA"/>
</dbReference>
<feature type="transmembrane region" description="Helical" evidence="7">
    <location>
        <begin position="547"/>
        <end position="568"/>
    </location>
</feature>
<dbReference type="Pfam" id="PF06422">
    <property type="entry name" value="PDR_CDR"/>
    <property type="match status" value="1"/>
</dbReference>
<dbReference type="PROSITE" id="PS50893">
    <property type="entry name" value="ABC_TRANSPORTER_2"/>
    <property type="match status" value="2"/>
</dbReference>
<feature type="transmembrane region" description="Helical" evidence="7">
    <location>
        <begin position="1224"/>
        <end position="1244"/>
    </location>
</feature>
<dbReference type="Pfam" id="PF14510">
    <property type="entry name" value="ABC_trans_N"/>
    <property type="match status" value="1"/>
</dbReference>
<sequence>MADGKLPKTSNEPILGVERLDEDFLSIARQLTGVSQSISTELEAYNPQPGSQLDPKSPTFSARSWVRALIKLTESDAEMTPPRFLGVAFRNLGAYGWTSGTRGQPTVANMVLRTLAAVGNMLGLHRRRRRIDILRDFEGIVEQGELLLVLGPPGSGCIHPAHIKKSLRADVLYNAEVDTHLAHLTVGETLTFAARCRSARHVPEGITREQVDNTLRDVMMATFGISHTFNTRVGDEFIRGVSGGERKRVSIAEAALTGAKFQFWDNSTRGLDSANAIKFCENLRLQADMMGIAAAVALYQAPQSAYEQFDRVIILYEGRQIFLGPNRQTTPDFLTSMTSPGERYPKRGFENRVPRSADEFAARWRESQHRQRLIEELSAYEKKHPSEERLAEFNNSRRAEQAKDQRLRSPYTISYYQQVRLTLWRGYVRLKADPTFTVANLLFNTIVALLLGSMNYGMKDDTSSLYYRGSVVFFAILFNAFASQLEVLTVYAERPVVEKHNKYAFYHQSTQAIASYLTDLPYKTVNMFIFNAIIYFLAHLRPGAGHFFFFCLTTFLLTLVMSSLYRWLANITRTAYQAMVASAVLSFAFMIYTGYTIPTNYIPTWSRWINYINPFAYAFESLMVNEFHNRQFPCAQIIPQGPGYDGILIESQVCSSVGALPGSTTVDGDRYIGLTYEYYNTHKWRNIGFLCAFWCFFSAIYILAAEYAKPPKSKGEVLVFPSGKMPSQPGKKGTMDIELQTPLHDVSVEKQQDNSSNARVGLATDTAVFHWEDLCYDIQVKKENRRILDHVDGWVKPGTATTLMTTLLDTLANRVTMGVVTGDTLINGDPTDSSFQHRVGYVQQQDLHLNTSTVREALEFSALLRQSVETPKKEKLAYVDQVIEMLEMQSFANAVVGIPGEGLNVEQRKRLTIGVELAARPQLLLFLDEPTSGLDSQTSWAVCQLIKKLTRNGQAVLCTIHQPSAILFDQFDRLLLLAPGGKTVYFGDLGNKSRKLIDYFERNGAQKCPVEGNQAEWMLEVVKSPLDGNDSIDWHNTWRTSPEYQDVKAELARLRGLASADDDTALQRTGEASQHRAFVASLGTQMLLVMDRTWKHFWRSPVYTWSKTILVVVSSIFIGFSFVAENTIQGLHNQLYAIFMFLIMFQNINEQIMPMFEPQRALFEARERPSKIYKWTVFLLTNILVEACWNTFMAVAAYFCWYYPVGFYINTTVDNSDLRGFQVFLFLWMFMLFTSTFSHFAITWMPTAEVAGVLASLLWIFSLVFCGVAIPPPDFPNFWKWMFPVSPATYLVGGVMSAAIAGANVTCSAAEVLHLIPPNNSTCGAFLSEFADAAGGLLLNPESTDECRYCSLRTTDQFLSRFEIYIEDIWRNFGLMWVYILFNVGCAMGLYWLFRMPKGKGVKRAEKKEEDVSSQPSM</sequence>
<protein>
    <recommendedName>
        <fullName evidence="8">ABC transporter domain-containing protein</fullName>
    </recommendedName>
</protein>
<dbReference type="InterPro" id="IPR013525">
    <property type="entry name" value="ABC2_TM"/>
</dbReference>
<feature type="domain" description="ABC transporter" evidence="8">
    <location>
        <begin position="769"/>
        <end position="1005"/>
    </location>
</feature>
<feature type="transmembrane region" description="Helical" evidence="7">
    <location>
        <begin position="575"/>
        <end position="595"/>
    </location>
</feature>
<evidence type="ECO:0000256" key="6">
    <source>
        <dbReference type="ARBA" id="ARBA00023136"/>
    </source>
</evidence>
<evidence type="ECO:0000256" key="4">
    <source>
        <dbReference type="ARBA" id="ARBA00022692"/>
    </source>
</evidence>
<evidence type="ECO:0000256" key="2">
    <source>
        <dbReference type="ARBA" id="ARBA00006012"/>
    </source>
</evidence>
<proteinExistence type="inferred from homology"/>
<dbReference type="Proteomes" id="UP000766486">
    <property type="component" value="Unassembled WGS sequence"/>
</dbReference>
<keyword evidence="5 7" id="KW-1133">Transmembrane helix</keyword>
<evidence type="ECO:0000256" key="1">
    <source>
        <dbReference type="ARBA" id="ARBA00004141"/>
    </source>
</evidence>
<evidence type="ECO:0000313" key="9">
    <source>
        <dbReference type="EMBL" id="VUC27750.1"/>
    </source>
</evidence>
<feature type="transmembrane region" description="Helical" evidence="7">
    <location>
        <begin position="465"/>
        <end position="482"/>
    </location>
</feature>
<dbReference type="PROSITE" id="PS00211">
    <property type="entry name" value="ABC_TRANSPORTER_1"/>
    <property type="match status" value="1"/>
</dbReference>
<evidence type="ECO:0000256" key="3">
    <source>
        <dbReference type="ARBA" id="ARBA00022448"/>
    </source>
</evidence>
<dbReference type="InterPro" id="IPR017871">
    <property type="entry name" value="ABC_transporter-like_CS"/>
</dbReference>
<gene>
    <name evidence="9" type="ORF">CLO192961_LOCUS218240</name>
</gene>
<feature type="transmembrane region" description="Helical" evidence="7">
    <location>
        <begin position="1376"/>
        <end position="1394"/>
    </location>
</feature>
<comment type="subcellular location">
    <subcellularLocation>
        <location evidence="1">Membrane</location>
        <topology evidence="1">Multi-pass membrane protein</topology>
    </subcellularLocation>
</comment>
<dbReference type="PANTHER" id="PTHR19241">
    <property type="entry name" value="ATP-BINDING CASSETTE TRANSPORTER"/>
    <property type="match status" value="1"/>
</dbReference>
<evidence type="ECO:0000259" key="8">
    <source>
        <dbReference type="PROSITE" id="PS50893"/>
    </source>
</evidence>
<comment type="caution">
    <text evidence="9">The sequence shown here is derived from an EMBL/GenBank/DDBJ whole genome shotgun (WGS) entry which is preliminary data.</text>
</comment>
<feature type="transmembrane region" description="Helical" evidence="7">
    <location>
        <begin position="1251"/>
        <end position="1270"/>
    </location>
</feature>
<keyword evidence="4 7" id="KW-0812">Transmembrane</keyword>
<evidence type="ECO:0000313" key="10">
    <source>
        <dbReference type="Proteomes" id="UP000766486"/>
    </source>
</evidence>
<evidence type="ECO:0000256" key="5">
    <source>
        <dbReference type="ARBA" id="ARBA00022989"/>
    </source>
</evidence>
<feature type="transmembrane region" description="Helical" evidence="7">
    <location>
        <begin position="1102"/>
        <end position="1123"/>
    </location>
</feature>
<dbReference type="InterPro" id="IPR029481">
    <property type="entry name" value="ABC_trans_N"/>
</dbReference>
<keyword evidence="6 7" id="KW-0472">Membrane</keyword>
<feature type="domain" description="ABC transporter" evidence="8">
    <location>
        <begin position="119"/>
        <end position="342"/>
    </location>
</feature>
<name>A0ABY6U9U3_BIOOC</name>
<dbReference type="Gene3D" id="3.40.50.300">
    <property type="entry name" value="P-loop containing nucleotide triphosphate hydrolases"/>
    <property type="match status" value="2"/>
</dbReference>
<keyword evidence="10" id="KW-1185">Reference proteome</keyword>
<evidence type="ECO:0000256" key="7">
    <source>
        <dbReference type="SAM" id="Phobius"/>
    </source>
</evidence>
<comment type="similarity">
    <text evidence="2">Belongs to the ABC transporter superfamily. ABCG family. PDR (TC 3.A.1.205) subfamily.</text>
</comment>
<accession>A0ABY6U9U3</accession>
<dbReference type="Pfam" id="PF01061">
    <property type="entry name" value="ABC2_membrane"/>
    <property type="match status" value="2"/>
</dbReference>
<dbReference type="InterPro" id="IPR003439">
    <property type="entry name" value="ABC_transporter-like_ATP-bd"/>
</dbReference>
<feature type="transmembrane region" description="Helical" evidence="7">
    <location>
        <begin position="687"/>
        <end position="704"/>
    </location>
</feature>
<feature type="transmembrane region" description="Helical" evidence="7">
    <location>
        <begin position="435"/>
        <end position="453"/>
    </location>
</feature>
<dbReference type="InterPro" id="IPR027417">
    <property type="entry name" value="P-loop_NTPase"/>
</dbReference>
<organism evidence="9 10">
    <name type="scientific">Bionectria ochroleuca</name>
    <name type="common">Gliocladium roseum</name>
    <dbReference type="NCBI Taxonomy" id="29856"/>
    <lineage>
        <taxon>Eukaryota</taxon>
        <taxon>Fungi</taxon>
        <taxon>Dikarya</taxon>
        <taxon>Ascomycota</taxon>
        <taxon>Pezizomycotina</taxon>
        <taxon>Sordariomycetes</taxon>
        <taxon>Hypocreomycetidae</taxon>
        <taxon>Hypocreales</taxon>
        <taxon>Bionectriaceae</taxon>
        <taxon>Clonostachys</taxon>
    </lineage>
</organism>